<dbReference type="InterPro" id="IPR006439">
    <property type="entry name" value="HAD-SF_hydro_IA"/>
</dbReference>
<sequence length="1278" mass="140485">STTLAEFRRDQVASMVGQQQAKQDGAPPAINRVHSAPRLSQGEDALPKIVVGICAMDKKARSKQMANIMKRLSRYGEFEVVVFGDDTILNAPVEDWPVVGCLLAWHSKGFPLKKAQQYVVLRRPYLVNDVFAQDLLLDRRLVYRKLVGFVETEDYVELKGERICKPFVEKPASGDDHNIYIYYPFSMGGGVKRLFRKVNNRSADYDATHPGTVRRDASYIYEDFLTTGGTDVKVYTIGPRYAHAEARKSPVVDGKVQRAADGKELRFPVRTAGRGGCGRGHRRSLWGSWDGETSGEKETARMVSLAFGQRICGFDLLRSERGKSYVCDVNGWSFVKNSTKYYDDAAGILRMVILSAVAPHRLLAPPNPPMSLSDPANPEDAIGNHACLGSMSDIHEGEEDDEEVAAKAALFAQLAGTQEDDLTLRPDEELRCVLAIIRHGDRTPKQKMKMKVTQAPLLALCNKYLDSKGKQAKLKSPSELQDLLDVVRQLLEELEMPRAKPAEASLPEDQAATAADDTLQDEEFREKFRIVKTILEQGGQFAGINRKVQLKPLRWASPAEGEPAARPRVAEALLILKHGGVLTHAGRGQAEALGSLFRNIMYPQHGPSGGGLLRLHSTYRHDLKIYSSDEGRVQCSAAAFTKGLLDLEGSALTPILVSLVTKDTGMLDAYGKGASEDIQRAKAELYAQMTLDPETGTSRCAAPHSTTPLVSPPASPKPAEGVGRGGSAESSVHGQARSLSRNASASASTIRAAASALKLAQGTLADSEAEGFVEGASNIEGRPHIFPMPEQPLETLKTMHVLLGALVEDLHQLCVEEQRPNADAGRSYSVLNQDPKDWVFEDDKPCSGERLLLLYDRWRKLAKAFYSEKKSQFDISKVPDIYDAAKYDAIHNATIMGPKIKDVYLTAKVLADAAIPNEYGIEPEGRLRISTAICSQLLGKLLADMAYMREESLATAGHDINSPLRHVRTRIYFTSESHMHALMNIVRYAHLGTGSNGEALSSVLSSEGQEVLASTRELDYMTHWVFRMFENKSLPLNDPRRFRVQILFSPGAAHNPLEVVPIQMNHTLPVRARVPVHSKEDPTEGKGGVPLAQLESTLKPYAKPFKRQSEPYSMRATELNSQTSDIVAASTGCHDPDFLEEVYAYFAHGDAWRVADGALESLTRIRASGTKLGLVSNFDTRLRPILRELGLDNVFDAVLISAEIGAEKPNPCIFEAACEELGVQPAEAVHVGDDRRNDLFGARRAGCYAWLWGQDVSSFADVEQRLSTGNFMDSLTGV</sequence>
<dbReference type="AlphaFoldDB" id="A0A3M7KT58"/>
<dbReference type="InterPro" id="IPR040557">
    <property type="entry name" value="VIP1_N"/>
</dbReference>
<feature type="region of interest" description="Disordered" evidence="11">
    <location>
        <begin position="498"/>
        <end position="518"/>
    </location>
</feature>
<evidence type="ECO:0000256" key="2">
    <source>
        <dbReference type="ARBA" id="ARBA00005609"/>
    </source>
</evidence>
<dbReference type="EMBL" id="QOKY01000204">
    <property type="protein sequence ID" value="RMZ52572.1"/>
    <property type="molecule type" value="Genomic_DNA"/>
</dbReference>
<evidence type="ECO:0000256" key="1">
    <source>
        <dbReference type="ARBA" id="ARBA00004514"/>
    </source>
</evidence>
<comment type="similarity">
    <text evidence="2 10">Belongs to the histidine acid phosphatase family. VIP1 subfamily.</text>
</comment>
<evidence type="ECO:0000313" key="14">
    <source>
        <dbReference type="Proteomes" id="UP000279271"/>
    </source>
</evidence>
<dbReference type="PANTHER" id="PTHR12750">
    <property type="entry name" value="DIPHOSPHOINOSITOL PENTAKISPHOSPHATE KINASE"/>
    <property type="match status" value="1"/>
</dbReference>
<dbReference type="SUPFAM" id="SSF56059">
    <property type="entry name" value="Glutathione synthetase ATP-binding domain-like"/>
    <property type="match status" value="1"/>
</dbReference>
<dbReference type="Pfam" id="PF18086">
    <property type="entry name" value="PPIP5K2_N"/>
    <property type="match status" value="1"/>
</dbReference>
<dbReference type="SUPFAM" id="SSF56784">
    <property type="entry name" value="HAD-like"/>
    <property type="match status" value="1"/>
</dbReference>
<dbReference type="InterPro" id="IPR000560">
    <property type="entry name" value="His_Pase_clade-2"/>
</dbReference>
<dbReference type="InterPro" id="IPR037446">
    <property type="entry name" value="His_Pase_VIP1"/>
</dbReference>
<evidence type="ECO:0000256" key="9">
    <source>
        <dbReference type="ARBA" id="ARBA00034629"/>
    </source>
</evidence>
<evidence type="ECO:0000313" key="13">
    <source>
        <dbReference type="EMBL" id="RMZ52572.1"/>
    </source>
</evidence>
<comment type="caution">
    <text evidence="13">The sequence shown here is derived from an EMBL/GenBank/DDBJ whole genome shotgun (WGS) entry which is preliminary data.</text>
</comment>
<dbReference type="GO" id="GO:0032958">
    <property type="term" value="P:inositol phosphate biosynthetic process"/>
    <property type="evidence" value="ECO:0007669"/>
    <property type="project" value="TreeGrafter"/>
</dbReference>
<dbReference type="SUPFAM" id="SSF53254">
    <property type="entry name" value="Phosphoglycerate mutase-like"/>
    <property type="match status" value="1"/>
</dbReference>
<feature type="domain" description="VIP1 N-terminal" evidence="12">
    <location>
        <begin position="49"/>
        <end position="138"/>
    </location>
</feature>
<keyword evidence="3 10" id="KW-0963">Cytoplasm</keyword>
<feature type="region of interest" description="Disordered" evidence="11">
    <location>
        <begin position="694"/>
        <end position="744"/>
    </location>
</feature>
<dbReference type="Gene3D" id="3.40.50.1000">
    <property type="entry name" value="HAD superfamily/HAD-like"/>
    <property type="match status" value="1"/>
</dbReference>
<evidence type="ECO:0000256" key="5">
    <source>
        <dbReference type="ARBA" id="ARBA00022741"/>
    </source>
</evidence>
<evidence type="ECO:0000256" key="10">
    <source>
        <dbReference type="RuleBase" id="RU365032"/>
    </source>
</evidence>
<dbReference type="PROSITE" id="PS00616">
    <property type="entry name" value="HIS_ACID_PHOSPHAT_1"/>
    <property type="match status" value="1"/>
</dbReference>
<evidence type="ECO:0000256" key="3">
    <source>
        <dbReference type="ARBA" id="ARBA00022490"/>
    </source>
</evidence>
<feature type="non-terminal residue" evidence="13">
    <location>
        <position position="1"/>
    </location>
</feature>
<dbReference type="Proteomes" id="UP000279271">
    <property type="component" value="Unassembled WGS sequence"/>
</dbReference>
<evidence type="ECO:0000256" key="4">
    <source>
        <dbReference type="ARBA" id="ARBA00022679"/>
    </source>
</evidence>
<dbReference type="InterPro" id="IPR029033">
    <property type="entry name" value="His_PPase_superfam"/>
</dbReference>
<evidence type="ECO:0000256" key="6">
    <source>
        <dbReference type="ARBA" id="ARBA00022777"/>
    </source>
</evidence>
<dbReference type="Pfam" id="PF00702">
    <property type="entry name" value="Hydrolase"/>
    <property type="match status" value="1"/>
</dbReference>
<dbReference type="Gene3D" id="3.40.50.1240">
    <property type="entry name" value="Phosphoglycerate mutase-like"/>
    <property type="match status" value="1"/>
</dbReference>
<reference evidence="14" key="1">
    <citation type="journal article" date="2018" name="Algal Res.">
        <title>Characterization of plant carbon substrate utilization by Auxenochlorella protothecoides.</title>
        <authorList>
            <person name="Vogler B.W."/>
            <person name="Starkenburg S.R."/>
            <person name="Sudasinghe N."/>
            <person name="Schambach J.Y."/>
            <person name="Rollin J.A."/>
            <person name="Pattathil S."/>
            <person name="Barry A.N."/>
        </authorList>
    </citation>
    <scope>NUCLEOTIDE SEQUENCE [LARGE SCALE GENOMIC DNA]</scope>
    <source>
        <strain evidence="14">UTEX 25</strain>
    </source>
</reference>
<dbReference type="CDD" id="cd07061">
    <property type="entry name" value="HP_HAP_like"/>
    <property type="match status" value="1"/>
</dbReference>
<keyword evidence="7 10" id="KW-0067">ATP-binding</keyword>
<name>A0A3M7KT58_AUXPR</name>
<comment type="function">
    <text evidence="10">Bifunctional inositol kinase that acts in concert with the IP6K kinases to synthesize the diphosphate group-containing inositol pyrophosphates diphosphoinositol pentakisphosphate, PP-InsP5, and bis-diphosphoinositol tetrakisphosphate, (PP)2-InsP4. PP-InsP5 and (PP)2-InsP4, also respectively called InsP7 and InsP8, may regulate a variety of cellular processes, including apoptosis, vesicle trafficking, cytoskeletal dynamics, and exocytosis. Phosphorylates inositol hexakisphosphate (InsP6).</text>
</comment>
<comment type="catalytic activity">
    <reaction evidence="9">
        <text>1D-myo-inositol hexakisphosphate + ATP = 1-diphospho-1D-myo-inositol 2,3,4,5,6-pentakisphosphate + ADP</text>
        <dbReference type="Rhea" id="RHEA:37459"/>
        <dbReference type="ChEBI" id="CHEBI:30616"/>
        <dbReference type="ChEBI" id="CHEBI:58130"/>
        <dbReference type="ChEBI" id="CHEBI:74946"/>
        <dbReference type="ChEBI" id="CHEBI:456216"/>
        <dbReference type="EC" id="2.7.4.24"/>
    </reaction>
    <physiologicalReaction direction="left-to-right" evidence="9">
        <dbReference type="Rhea" id="RHEA:37460"/>
    </physiologicalReaction>
</comment>
<accession>A0A3M7KT58</accession>
<dbReference type="Pfam" id="PF00328">
    <property type="entry name" value="His_Phos_2"/>
    <property type="match status" value="2"/>
</dbReference>
<protein>
    <recommendedName>
        <fullName evidence="10">Inositol hexakisphosphate and diphosphoinositol-pentakisphosphate kinase</fullName>
        <ecNumber evidence="10">2.7.4.24</ecNumber>
    </recommendedName>
</protein>
<proteinExistence type="inferred from homology"/>
<evidence type="ECO:0000256" key="8">
    <source>
        <dbReference type="ARBA" id="ARBA00033696"/>
    </source>
</evidence>
<evidence type="ECO:0000256" key="11">
    <source>
        <dbReference type="SAM" id="MobiDB-lite"/>
    </source>
</evidence>
<dbReference type="CDD" id="cd16415">
    <property type="entry name" value="HAD_dREG-2_like"/>
    <property type="match status" value="1"/>
</dbReference>
<gene>
    <name evidence="13" type="ORF">APUTEX25_003715</name>
</gene>
<evidence type="ECO:0000256" key="7">
    <source>
        <dbReference type="ARBA" id="ARBA00022840"/>
    </source>
</evidence>
<organism evidence="13 14">
    <name type="scientific">Auxenochlorella protothecoides</name>
    <name type="common">Green microalga</name>
    <name type="synonym">Chlorella protothecoides</name>
    <dbReference type="NCBI Taxonomy" id="3075"/>
    <lineage>
        <taxon>Eukaryota</taxon>
        <taxon>Viridiplantae</taxon>
        <taxon>Chlorophyta</taxon>
        <taxon>core chlorophytes</taxon>
        <taxon>Trebouxiophyceae</taxon>
        <taxon>Chlorellales</taxon>
        <taxon>Chlorellaceae</taxon>
        <taxon>Auxenochlorella</taxon>
    </lineage>
</organism>
<keyword evidence="6 10" id="KW-0418">Kinase</keyword>
<dbReference type="GO" id="GO:0033857">
    <property type="term" value="F:5-diphosphoinositol pentakisphosphate 1-kinase activity"/>
    <property type="evidence" value="ECO:0007669"/>
    <property type="project" value="TreeGrafter"/>
</dbReference>
<dbReference type="GO" id="GO:0006020">
    <property type="term" value="P:inositol metabolic process"/>
    <property type="evidence" value="ECO:0007669"/>
    <property type="project" value="TreeGrafter"/>
</dbReference>
<dbReference type="EC" id="2.7.4.24" evidence="10"/>
<comment type="subcellular location">
    <subcellularLocation>
        <location evidence="1 10">Cytoplasm</location>
        <location evidence="1 10">Cytosol</location>
    </subcellularLocation>
</comment>
<dbReference type="PRINTS" id="PR00413">
    <property type="entry name" value="HADHALOGNASE"/>
</dbReference>
<dbReference type="InterPro" id="IPR033379">
    <property type="entry name" value="Acid_Pase_AS"/>
</dbReference>
<dbReference type="GO" id="GO:0005829">
    <property type="term" value="C:cytosol"/>
    <property type="evidence" value="ECO:0007669"/>
    <property type="project" value="UniProtKB-SubCell"/>
</dbReference>
<comment type="catalytic activity">
    <reaction evidence="8">
        <text>5-diphospho-1D-myo-inositol 1,2,3,4,6-pentakisphosphate + ATP + H(+) = 1,5-bis(diphospho)-1D-myo-inositol 2,3,4,6-tetrakisphosphate + ADP</text>
        <dbReference type="Rhea" id="RHEA:10276"/>
        <dbReference type="ChEBI" id="CHEBI:15378"/>
        <dbReference type="ChEBI" id="CHEBI:30616"/>
        <dbReference type="ChEBI" id="CHEBI:58628"/>
        <dbReference type="ChEBI" id="CHEBI:77983"/>
        <dbReference type="ChEBI" id="CHEBI:456216"/>
        <dbReference type="EC" id="2.7.4.24"/>
    </reaction>
    <physiologicalReaction direction="left-to-right" evidence="8">
        <dbReference type="Rhea" id="RHEA:10277"/>
    </physiologicalReaction>
</comment>
<evidence type="ECO:0000259" key="12">
    <source>
        <dbReference type="Pfam" id="PF18086"/>
    </source>
</evidence>
<dbReference type="InterPro" id="IPR023214">
    <property type="entry name" value="HAD_sf"/>
</dbReference>
<dbReference type="Gene3D" id="3.30.470.20">
    <property type="entry name" value="ATP-grasp fold, B domain"/>
    <property type="match status" value="1"/>
</dbReference>
<dbReference type="InterPro" id="IPR036412">
    <property type="entry name" value="HAD-like_sf"/>
</dbReference>
<keyword evidence="4 10" id="KW-0808">Transferase</keyword>
<dbReference type="GO" id="GO:0052723">
    <property type="term" value="F:inositol hexakisphosphate 1-kinase activity"/>
    <property type="evidence" value="ECO:0007669"/>
    <property type="project" value="RHEA"/>
</dbReference>
<dbReference type="PANTHER" id="PTHR12750:SF9">
    <property type="entry name" value="INOSITOL HEXAKISPHOSPHATE AND DIPHOSPHOINOSITOL-PENTAKISPHOSPHATE KINASE"/>
    <property type="match status" value="1"/>
</dbReference>
<dbReference type="GO" id="GO:0005524">
    <property type="term" value="F:ATP binding"/>
    <property type="evidence" value="ECO:0007669"/>
    <property type="project" value="UniProtKB-KW"/>
</dbReference>
<keyword evidence="5 10" id="KW-0547">Nucleotide-binding</keyword>
<dbReference type="NCBIfam" id="TIGR01549">
    <property type="entry name" value="HAD-SF-IA-v1"/>
    <property type="match status" value="1"/>
</dbReference>